<evidence type="ECO:0000256" key="3">
    <source>
        <dbReference type="ARBA" id="ARBA00022692"/>
    </source>
</evidence>
<dbReference type="GO" id="GO:0016020">
    <property type="term" value="C:membrane"/>
    <property type="evidence" value="ECO:0007669"/>
    <property type="project" value="UniProtKB-SubCell"/>
</dbReference>
<keyword evidence="3" id="KW-0812">Transmembrane</keyword>
<keyword evidence="9" id="KW-0325">Glycoprotein</keyword>
<keyword evidence="6" id="KW-1133">Transmembrane helix</keyword>
<proteinExistence type="predicted"/>
<feature type="domain" description="Protein kinase" evidence="11">
    <location>
        <begin position="479"/>
        <end position="754"/>
    </location>
</feature>
<evidence type="ECO:0000256" key="7">
    <source>
        <dbReference type="ARBA" id="ARBA00023136"/>
    </source>
</evidence>
<evidence type="ECO:0000256" key="5">
    <source>
        <dbReference type="ARBA" id="ARBA00022737"/>
    </source>
</evidence>
<dbReference type="InterPro" id="IPR011009">
    <property type="entry name" value="Kinase-like_dom_sf"/>
</dbReference>
<evidence type="ECO:0000256" key="4">
    <source>
        <dbReference type="ARBA" id="ARBA00022729"/>
    </source>
</evidence>
<evidence type="ECO:0000259" key="11">
    <source>
        <dbReference type="PROSITE" id="PS50011"/>
    </source>
</evidence>
<dbReference type="GO" id="GO:0005524">
    <property type="term" value="F:ATP binding"/>
    <property type="evidence" value="ECO:0007669"/>
    <property type="project" value="InterPro"/>
</dbReference>
<dbReference type="SUPFAM" id="SSF56112">
    <property type="entry name" value="Protein kinase-like (PK-like)"/>
    <property type="match status" value="1"/>
</dbReference>
<comment type="caution">
    <text evidence="12">The sequence shown here is derived from an EMBL/GenBank/DDBJ whole genome shotgun (WGS) entry which is preliminary data.</text>
</comment>
<keyword evidence="7" id="KW-0472">Membrane</keyword>
<dbReference type="InterPro" id="IPR000719">
    <property type="entry name" value="Prot_kinase_dom"/>
</dbReference>
<dbReference type="PROSITE" id="PS50011">
    <property type="entry name" value="PROTEIN_KINASE_DOM"/>
    <property type="match status" value="1"/>
</dbReference>
<keyword evidence="4 10" id="KW-0732">Signal</keyword>
<dbReference type="PANTHER" id="PTHR27000">
    <property type="entry name" value="LEUCINE-RICH REPEAT RECEPTOR-LIKE PROTEIN KINASE FAMILY PROTEIN-RELATED"/>
    <property type="match status" value="1"/>
</dbReference>
<dbReference type="GO" id="GO:0004672">
    <property type="term" value="F:protein kinase activity"/>
    <property type="evidence" value="ECO:0007669"/>
    <property type="project" value="InterPro"/>
</dbReference>
<keyword evidence="2" id="KW-0433">Leucine-rich repeat</keyword>
<dbReference type="STRING" id="63057.A0A2P5CDQ2"/>
<keyword evidence="5" id="KW-0677">Repeat</keyword>
<sequence>MAKPVLPFLLLPLLMAFLLVHHSSQLELSQAHSLLNIHQLLNYPSALSSLKNENKDFCSIEPTSSFTLVCYENDITQLHIIGNNGFPPLPHNFSIHSFFASLVKLTSLKVLSLVSLGLWGPMPGSIGHLSSLEILNVSSNYFHGGIPTQLLHLRNLHTLILDHNNFSGQVPFWLNSLPMLTVVSLKHNLLSGSLPNSLGTLRNLRVLTLSENNFSGEVPNFSKLTNLQALDLGDNNFGPNFPPLPRKLVTLVLRKNKFRLGISAKLGSFYLLQKLDISMNGFMGPFMPSLLSLPSISYLDMSGNKFTGVLMENMSCSSDLSFVNLSSNYLVGRLPSCLVLASKDSVILYSGNCLSNRDQERQNPVPFCHKEALAVVVIPRKEKHKASNTKPVLVSSLAGGIVGGLAVVGLVSMLVKNIYGKDSVKKPSTRLITERVSTVNTAKLLSDAKYISETMKLGAALPAYRTFPLEELKEATNDFDTSAFMGETSKGQMYKGKLPDGTLIAIICLEMKKRRNPQAYTHHLEMISKLRHSHLVSALGHCLECQLDDSGVSRIFLVFEFATNGTLRDCVSGPYGQKLNWTQRIAAAIGVAKGVQFLHTGIVPGVYSNNLKITNVMMDHNLHVKISSYNLPLLAENGGVMGTVVSSTTLKGSAQDRVKHEDKNDVYDIGVILLEVILGRPVMFHNEVGALRDLLRVSITTDDTGRRSIIDPAVRKQCSDESLKTMMEICVRCLSSEPADSPSIEDILWTLQFAAQVQDSGRGDSMNSHDSLISLS</sequence>
<evidence type="ECO:0000256" key="8">
    <source>
        <dbReference type="ARBA" id="ARBA00023170"/>
    </source>
</evidence>
<organism evidence="12 13">
    <name type="scientific">Trema orientale</name>
    <name type="common">Charcoal tree</name>
    <name type="synonym">Celtis orientalis</name>
    <dbReference type="NCBI Taxonomy" id="63057"/>
    <lineage>
        <taxon>Eukaryota</taxon>
        <taxon>Viridiplantae</taxon>
        <taxon>Streptophyta</taxon>
        <taxon>Embryophyta</taxon>
        <taxon>Tracheophyta</taxon>
        <taxon>Spermatophyta</taxon>
        <taxon>Magnoliopsida</taxon>
        <taxon>eudicotyledons</taxon>
        <taxon>Gunneridae</taxon>
        <taxon>Pentapetalae</taxon>
        <taxon>rosids</taxon>
        <taxon>fabids</taxon>
        <taxon>Rosales</taxon>
        <taxon>Cannabaceae</taxon>
        <taxon>Trema</taxon>
    </lineage>
</organism>
<gene>
    <name evidence="12" type="ORF">TorRG33x02_289120</name>
</gene>
<evidence type="ECO:0000313" key="13">
    <source>
        <dbReference type="Proteomes" id="UP000237000"/>
    </source>
</evidence>
<evidence type="ECO:0000313" key="12">
    <source>
        <dbReference type="EMBL" id="PON59151.1"/>
    </source>
</evidence>
<evidence type="ECO:0000256" key="9">
    <source>
        <dbReference type="ARBA" id="ARBA00023180"/>
    </source>
</evidence>
<evidence type="ECO:0000256" key="1">
    <source>
        <dbReference type="ARBA" id="ARBA00004479"/>
    </source>
</evidence>
<keyword evidence="13" id="KW-1185">Reference proteome</keyword>
<dbReference type="InParanoid" id="A0A2P5CDQ2"/>
<reference evidence="13" key="1">
    <citation type="submission" date="2016-06" db="EMBL/GenBank/DDBJ databases">
        <title>Parallel loss of symbiosis genes in relatives of nitrogen-fixing non-legume Parasponia.</title>
        <authorList>
            <person name="Van Velzen R."/>
            <person name="Holmer R."/>
            <person name="Bu F."/>
            <person name="Rutten L."/>
            <person name="Van Zeijl A."/>
            <person name="Liu W."/>
            <person name="Santuari L."/>
            <person name="Cao Q."/>
            <person name="Sharma T."/>
            <person name="Shen D."/>
            <person name="Roswanjaya Y."/>
            <person name="Wardhani T."/>
            <person name="Kalhor M.S."/>
            <person name="Jansen J."/>
            <person name="Van den Hoogen J."/>
            <person name="Gungor B."/>
            <person name="Hartog M."/>
            <person name="Hontelez J."/>
            <person name="Verver J."/>
            <person name="Yang W.-C."/>
            <person name="Schijlen E."/>
            <person name="Repin R."/>
            <person name="Schilthuizen M."/>
            <person name="Schranz E."/>
            <person name="Heidstra R."/>
            <person name="Miyata K."/>
            <person name="Fedorova E."/>
            <person name="Kohlen W."/>
            <person name="Bisseling T."/>
            <person name="Smit S."/>
            <person name="Geurts R."/>
        </authorList>
    </citation>
    <scope>NUCLEOTIDE SEQUENCE [LARGE SCALE GENOMIC DNA]</scope>
    <source>
        <strain evidence="13">cv. RG33-2</strain>
    </source>
</reference>
<dbReference type="FunFam" id="3.30.200.20:FF:000285">
    <property type="entry name" value="Putative inactive leucine-rich repeat receptor-like protein kinase"/>
    <property type="match status" value="1"/>
</dbReference>
<dbReference type="OrthoDB" id="676979at2759"/>
<dbReference type="SUPFAM" id="SSF52058">
    <property type="entry name" value="L domain-like"/>
    <property type="match status" value="1"/>
</dbReference>
<keyword evidence="12" id="KW-0418">Kinase</keyword>
<dbReference type="InterPro" id="IPR032675">
    <property type="entry name" value="LRR_dom_sf"/>
</dbReference>
<comment type="subcellular location">
    <subcellularLocation>
        <location evidence="1">Membrane</location>
        <topology evidence="1">Single-pass type I membrane protein</topology>
    </subcellularLocation>
</comment>
<keyword evidence="8" id="KW-0675">Receptor</keyword>
<name>A0A2P5CDQ2_TREOI</name>
<dbReference type="Proteomes" id="UP000237000">
    <property type="component" value="Unassembled WGS sequence"/>
</dbReference>
<dbReference type="Pfam" id="PF00069">
    <property type="entry name" value="Pkinase"/>
    <property type="match status" value="1"/>
</dbReference>
<evidence type="ECO:0000256" key="6">
    <source>
        <dbReference type="ARBA" id="ARBA00022989"/>
    </source>
</evidence>
<dbReference type="PANTHER" id="PTHR27000:SF479">
    <property type="entry name" value="INACTIVE LEUCINE-RICH REPEAT RECEPTOR-LIKE PROTEIN KINASE-RELATED"/>
    <property type="match status" value="1"/>
</dbReference>
<dbReference type="Pfam" id="PF23598">
    <property type="entry name" value="LRR_14"/>
    <property type="match status" value="1"/>
</dbReference>
<dbReference type="FunFam" id="3.80.10.10:FF:000383">
    <property type="entry name" value="Leucine-rich repeat receptor protein kinase EMS1"/>
    <property type="match status" value="1"/>
</dbReference>
<dbReference type="Gene3D" id="3.30.200.20">
    <property type="entry name" value="Phosphorylase Kinase, domain 1"/>
    <property type="match status" value="1"/>
</dbReference>
<protein>
    <submittedName>
        <fullName evidence="12">Tyrosine-protein kinase</fullName>
    </submittedName>
</protein>
<dbReference type="PROSITE" id="PS51450">
    <property type="entry name" value="LRR"/>
    <property type="match status" value="1"/>
</dbReference>
<dbReference type="InterPro" id="IPR001611">
    <property type="entry name" value="Leu-rich_rpt"/>
</dbReference>
<dbReference type="InterPro" id="IPR055414">
    <property type="entry name" value="LRR_R13L4/SHOC2-like"/>
</dbReference>
<evidence type="ECO:0000256" key="2">
    <source>
        <dbReference type="ARBA" id="ARBA00022614"/>
    </source>
</evidence>
<feature type="chain" id="PRO_5015203293" evidence="10">
    <location>
        <begin position="26"/>
        <end position="776"/>
    </location>
</feature>
<evidence type="ECO:0000256" key="10">
    <source>
        <dbReference type="SAM" id="SignalP"/>
    </source>
</evidence>
<dbReference type="AlphaFoldDB" id="A0A2P5CDQ2"/>
<dbReference type="Gene3D" id="3.80.10.10">
    <property type="entry name" value="Ribonuclease Inhibitor"/>
    <property type="match status" value="3"/>
</dbReference>
<accession>A0A2P5CDQ2</accession>
<feature type="signal peptide" evidence="10">
    <location>
        <begin position="1"/>
        <end position="25"/>
    </location>
</feature>
<keyword evidence="12" id="KW-0808">Transferase</keyword>
<dbReference type="Gene3D" id="1.10.510.10">
    <property type="entry name" value="Transferase(Phosphotransferase) domain 1"/>
    <property type="match status" value="1"/>
</dbReference>
<dbReference type="EMBL" id="JXTC01000378">
    <property type="protein sequence ID" value="PON59151.1"/>
    <property type="molecule type" value="Genomic_DNA"/>
</dbReference>
<dbReference type="FunFam" id="1.10.510.10:FF:000431">
    <property type="entry name" value="Putative inactive leucine-rich repeat receptor-like protein kinase"/>
    <property type="match status" value="1"/>
</dbReference>